<dbReference type="Gene3D" id="3.90.70.100">
    <property type="match status" value="1"/>
</dbReference>
<evidence type="ECO:0000256" key="2">
    <source>
        <dbReference type="ARBA" id="ARBA00022679"/>
    </source>
</evidence>
<dbReference type="InterPro" id="IPR027351">
    <property type="entry name" value="(+)RNA_virus_helicase_core_dom"/>
</dbReference>
<evidence type="ECO:0000256" key="4">
    <source>
        <dbReference type="ARBA" id="ARBA00022741"/>
    </source>
</evidence>
<dbReference type="InterPro" id="IPR001788">
    <property type="entry name" value="RNA-dep_RNA_pol_alsuvir"/>
</dbReference>
<dbReference type="Pfam" id="PF01443">
    <property type="entry name" value="Viral_helicase1"/>
    <property type="match status" value="1"/>
</dbReference>
<keyword evidence="8" id="KW-1133">Transmembrane helix</keyword>
<feature type="region of interest" description="Disordered" evidence="7">
    <location>
        <begin position="1062"/>
        <end position="1096"/>
    </location>
</feature>
<feature type="transmembrane region" description="Helical" evidence="8">
    <location>
        <begin position="916"/>
        <end position="936"/>
    </location>
</feature>
<reference evidence="10" key="1">
    <citation type="submission" date="2022-05" db="EMBL/GenBank/DDBJ databases">
        <authorList>
            <person name="Cao W."/>
            <person name="Jia N."/>
            <person name="Lam T.T.-Y."/>
            <person name="Ni X."/>
            <person name="Liu J."/>
        </authorList>
    </citation>
    <scope>NUCLEOTIDE SEQUENCE</scope>
    <source>
        <strain evidence="10">TIGMIC 1</strain>
    </source>
</reference>
<keyword evidence="3" id="KW-0548">Nucleotidyltransferase</keyword>
<dbReference type="SUPFAM" id="SSF56672">
    <property type="entry name" value="DNA/RNA polymerases"/>
    <property type="match status" value="1"/>
</dbReference>
<accession>A0A9E8AA04</accession>
<name>A0A9E8AA04_9VIRU</name>
<sequence>MNRYKVLEECPPQEQPLLLGPGSSRFTPPCDSPSGENFRSAPSSRTSVLSRLPTFTDSSLAYVWSNSYANQLSTGLYALPGSNTVTILSTHYQSTNQYKQAAAALVRNATSLTSLQSLRSIATLYQDSLALDKLVELDVTVCKFFLALSDALCLADSFSSLVAAVDERRGSSKGVKALLSPALLEKCVFQCMSLFDRGSRKKAYLKLKDVMRIADRAVMDNMTRLAEFVALDNAKFSLPDYYMPILLTFFALGKVDLDIESYTGLTTQRYFARWAADNHRWGSSAPRRFCALLFASLEASGNLKAHPRPKVKRRKDLHKVDGYCALRYVPRSCRWTVGLVLGPEPTQMQVLTWVYALCGPRVSSRFPHCVELATPKPDAYHLISRCSDLVGAGRAPFSVISPTATVGAAYASAGNNFKRFDNAQSLLGGTMHKDGLAAPYVPAVLNDINESLEISPYAMSAPLASLLATEGIPVNPNATGAHPHPANKTIENFMLLSKVPHLLTQQTTVMFMKPQKFARLRAKTQLAHTLVNVQLTGKDSVRYPGSQTSWPASIDTPSVFMHDAGHHFTQAQVVAFFQRYPKVDDLVISGIFPVEAASKSKSFYPLLYTLDYRSDGFTYCLEGKSSDGYHHAYNSLNWLRTGTITQTRKASDFRLKNPDNLLKLSVTLLDQTFAHKVFRVSRRAVVVPETVRYVTTPDEVKLPNSSVSSKMLSSDSMPREVFRDVLMHAMSLTTKKFEGVLAKVRTYSSNKSFAHVDPDSWISMANVVYSLATSGVALTSADFGQSDSAKMRRYMVTQVHPTLRRFVSLADASVLALCFSCALSLRSILSSLVDLHFSGVVTSFLPFVAISALALLVFEALGVWMESRSHSFVSDLLGDVSSHVVVMFSIVGVSLSLSVAAAAGSSLVTAVMQHSVIRYALLNVVTLAAIRFNKWLRDPALGEDLQAFLKNLPRRREYYVRCQDVKVHIHKLPGGFTVSEYVDKSSDPSGPSGGGPDSDFTPPSLWEQAVEIRSTADSSFAGLYEFAGYEESLISFDEPPPTAPLLVAPSVGSGATSVSVEDVTECEPVHKPTSSSALVEDVAEGEPADEPLLTARGDGFESDARYEARTNANYKNFELDSSIDQPAFVENECRAHSTSVRPSGSVWIEESMGIPASDSNFPYSYSTTPSSMVAYSMPSNDCLIRAYCSATGSDPEQVWHQLCLGLGEEHLVGEEVALHGLTTESLHYLGLCDGLRVRLYGDVPPGHPKLIGHALPTCSKFNFEEVHIHYAPGHWSHAAGLNARGGSLLQRPKRGTVVSPAKLPAVARHLLSLPDTVGGFYNYRVNNSRAKLYVSDLKNGHTGLLARHLEGKNNVPAGFTSNLDSLVDSSLKPRHLAVSVRMGFSGCAKSSPLQNALGAEDFKKNFLKNPNFSVALPRSNIREDWKKKLDWGSSYNWRINTFEVALTRPVETIILDEISQFPPGFVDLLAYAMPQLKAVIIIGDVKQGFFHEPSSEAKIRTLVPEAIHFAGYCETYLEYSHTLPLMTSKLLNVRTTSTKPGFIKMRHHVVQNVPLLTPGDADMKMYNGMGVESYTYSGCQGKRWPIVQIVLSSAAVSVVAPGLIQSAMSRATEGFYVILQGGVRQASLARTNVALHKLFNSTSTFDFQTQFASLVAGMNVRRAPNLRGANPELPVQRASLPLQALLRNNWEGLPEHYQPDSLAEPGPPTHLPEDDLHYHLNFFGELPPRESRELYLGNEQSAQFRDAERHMYNSSSYTGVEQWFPKQSASDPVTFKTAVTKRLRFADRVANRKEFLAKEFLGPVLLTSFLKVAGIDADNPPPFDPLLYAQCIFENEFNKLTQKSQSVLMNNADRADPDWRHTFVRIFVKGQLKAKMESIFCDFKAGQTLASFQDSVILITGPMTRYLVHQMERLRRPGLYYHGGRSPSQLSEWCRSNWRDTADNTINDYSSYDLSQRGEALAFEVQQLNWYSIPDDIVQYYYELKIAMHCQFGDLATLRHTGEGPTWKFNSDFNTAVVGLQYDTADSVPLAISGDDMAANGHLPVKDSWTHVKRYLTLVSKTQRVPTAEFCSWYLTPYGCIKIPTLTLLKLMIADDRGTTSLVEDNYASEIAVGYHLGDHLFKYLREHDLSAQAYLVRRFVTKLPLRFALMYSRRPVVDLLSAYGAAAADKVRLRSLDSVMWMLNSSVLRQVSASLAQGINQKRSLITF</sequence>
<feature type="compositionally biased region" description="Polar residues" evidence="7">
    <location>
        <begin position="34"/>
        <end position="43"/>
    </location>
</feature>
<evidence type="ECO:0000256" key="7">
    <source>
        <dbReference type="SAM" id="MobiDB-lite"/>
    </source>
</evidence>
<dbReference type="GO" id="GO:0006396">
    <property type="term" value="P:RNA processing"/>
    <property type="evidence" value="ECO:0007669"/>
    <property type="project" value="InterPro"/>
</dbReference>
<organism evidence="10">
    <name type="scientific">Wuhu tick virus 1</name>
    <dbReference type="NCBI Taxonomy" id="2973975"/>
    <lineage>
        <taxon>Viruses</taxon>
        <taxon>Riboviria</taxon>
        <taxon>Orthornavirae</taxon>
        <taxon>Kitrinoviricota</taxon>
        <taxon>Alsuviricetes</taxon>
        <taxon>Tymovirales</taxon>
    </lineage>
</organism>
<evidence type="ECO:0000256" key="6">
    <source>
        <dbReference type="ARBA" id="ARBA00022840"/>
    </source>
</evidence>
<evidence type="ECO:0000313" key="10">
    <source>
        <dbReference type="EMBL" id="UYL95422.1"/>
    </source>
</evidence>
<keyword evidence="1" id="KW-0696">RNA-directed RNA polymerase</keyword>
<feature type="transmembrane region" description="Helical" evidence="8">
    <location>
        <begin position="837"/>
        <end position="864"/>
    </location>
</feature>
<feature type="transmembrane region" description="Helical" evidence="8">
    <location>
        <begin position="806"/>
        <end position="825"/>
    </location>
</feature>
<keyword evidence="8" id="KW-0812">Transmembrane</keyword>
<dbReference type="Pfam" id="PF01660">
    <property type="entry name" value="Vmethyltransf"/>
    <property type="match status" value="1"/>
</dbReference>
<dbReference type="InterPro" id="IPR002588">
    <property type="entry name" value="Alphavirus-like_MT_dom"/>
</dbReference>
<keyword evidence="8" id="KW-0472">Membrane</keyword>
<proteinExistence type="predicted"/>
<feature type="transmembrane region" description="Helical" evidence="8">
    <location>
        <begin position="884"/>
        <end position="904"/>
    </location>
</feature>
<dbReference type="GO" id="GO:0008174">
    <property type="term" value="F:mRNA methyltransferase activity"/>
    <property type="evidence" value="ECO:0007669"/>
    <property type="project" value="UniProtKB-UniRule"/>
</dbReference>
<dbReference type="InterPro" id="IPR043181">
    <property type="entry name" value="TYMV_endopept_dom"/>
</dbReference>
<keyword evidence="2" id="KW-0808">Transferase</keyword>
<dbReference type="GO" id="GO:0006351">
    <property type="term" value="P:DNA-templated transcription"/>
    <property type="evidence" value="ECO:0007669"/>
    <property type="project" value="InterPro"/>
</dbReference>
<keyword evidence="4" id="KW-0547">Nucleotide-binding</keyword>
<feature type="domain" description="Alphavirus-like MT" evidence="9">
    <location>
        <begin position="475"/>
        <end position="639"/>
    </location>
</feature>
<dbReference type="GO" id="GO:0003968">
    <property type="term" value="F:RNA-directed RNA polymerase activity"/>
    <property type="evidence" value="ECO:0007669"/>
    <property type="project" value="UniProtKB-KW"/>
</dbReference>
<dbReference type="GO" id="GO:0016556">
    <property type="term" value="P:mRNA modification"/>
    <property type="evidence" value="ECO:0007669"/>
    <property type="project" value="InterPro"/>
</dbReference>
<evidence type="ECO:0000259" key="9">
    <source>
        <dbReference type="PROSITE" id="PS51743"/>
    </source>
</evidence>
<dbReference type="GO" id="GO:0003723">
    <property type="term" value="F:RNA binding"/>
    <property type="evidence" value="ECO:0007669"/>
    <property type="project" value="InterPro"/>
</dbReference>
<dbReference type="GO" id="GO:0005524">
    <property type="term" value="F:ATP binding"/>
    <property type="evidence" value="ECO:0007669"/>
    <property type="project" value="UniProtKB-KW"/>
</dbReference>
<keyword evidence="5" id="KW-0378">Hydrolase</keyword>
<feature type="region of interest" description="Disordered" evidence="7">
    <location>
        <begin position="983"/>
        <end position="1003"/>
    </location>
</feature>
<evidence type="ECO:0000256" key="3">
    <source>
        <dbReference type="ARBA" id="ARBA00022695"/>
    </source>
</evidence>
<dbReference type="Pfam" id="PF00978">
    <property type="entry name" value="RdRP_2"/>
    <property type="match status" value="1"/>
</dbReference>
<dbReference type="PROSITE" id="PS51738">
    <property type="entry name" value="PEPTIDASE_C21"/>
    <property type="match status" value="1"/>
</dbReference>
<feature type="compositionally biased region" description="Low complexity" evidence="7">
    <location>
        <begin position="12"/>
        <end position="22"/>
    </location>
</feature>
<dbReference type="PROSITE" id="PS51743">
    <property type="entry name" value="ALPHAVIRUS_MT"/>
    <property type="match status" value="1"/>
</dbReference>
<feature type="region of interest" description="Disordered" evidence="7">
    <location>
        <begin position="12"/>
        <end position="43"/>
    </location>
</feature>
<protein>
    <submittedName>
        <fullName evidence="10">Replicase polyprotein</fullName>
    </submittedName>
</protein>
<keyword evidence="6" id="KW-0067">ATP-binding</keyword>
<dbReference type="EMBL" id="ON746565">
    <property type="protein sequence ID" value="UYL95422.1"/>
    <property type="molecule type" value="Genomic_RNA"/>
</dbReference>
<evidence type="ECO:0000256" key="1">
    <source>
        <dbReference type="ARBA" id="ARBA00022484"/>
    </source>
</evidence>
<dbReference type="GO" id="GO:0016787">
    <property type="term" value="F:hydrolase activity"/>
    <property type="evidence" value="ECO:0007669"/>
    <property type="project" value="UniProtKB-KW"/>
</dbReference>
<evidence type="ECO:0000256" key="5">
    <source>
        <dbReference type="ARBA" id="ARBA00022801"/>
    </source>
</evidence>
<evidence type="ECO:0000256" key="8">
    <source>
        <dbReference type="SAM" id="Phobius"/>
    </source>
</evidence>
<dbReference type="InterPro" id="IPR043502">
    <property type="entry name" value="DNA/RNA_pol_sf"/>
</dbReference>